<evidence type="ECO:0000313" key="2">
    <source>
        <dbReference type="EMBL" id="MPM73002.1"/>
    </source>
</evidence>
<organism evidence="2">
    <name type="scientific">bioreactor metagenome</name>
    <dbReference type="NCBI Taxonomy" id="1076179"/>
    <lineage>
        <taxon>unclassified sequences</taxon>
        <taxon>metagenomes</taxon>
        <taxon>ecological metagenomes</taxon>
    </lineage>
</organism>
<dbReference type="InterPro" id="IPR024559">
    <property type="entry name" value="DUF3846"/>
</dbReference>
<accession>A0A645C5R7</accession>
<feature type="domain" description="DUF3846" evidence="1">
    <location>
        <begin position="1"/>
        <end position="96"/>
    </location>
</feature>
<proteinExistence type="predicted"/>
<dbReference type="EMBL" id="VSSQ01025095">
    <property type="protein sequence ID" value="MPM73002.1"/>
    <property type="molecule type" value="Genomic_DNA"/>
</dbReference>
<evidence type="ECO:0000259" key="1">
    <source>
        <dbReference type="Pfam" id="PF12957"/>
    </source>
</evidence>
<dbReference type="AlphaFoldDB" id="A0A645C5R7"/>
<protein>
    <recommendedName>
        <fullName evidence="1">DUF3846 domain-containing protein</fullName>
    </recommendedName>
</protein>
<dbReference type="Pfam" id="PF12957">
    <property type="entry name" value="DUF3846"/>
    <property type="match status" value="1"/>
</dbReference>
<name>A0A645C5R7_9ZZZZ</name>
<sequence length="122" mass="13397">MRGIKINPTDRTIEEVDVPNPNNSLQGLYDIIGCDLVQLIELDRGIILVCDEEGKLKPITGAFTFFGNEDLVIAGTAVILGGNANRFGKLHEGIASFEKIVEWVNPAYVPEPKFTFIPLQPS</sequence>
<gene>
    <name evidence="2" type="ORF">SDC9_119978</name>
</gene>
<reference evidence="2" key="1">
    <citation type="submission" date="2019-08" db="EMBL/GenBank/DDBJ databases">
        <authorList>
            <person name="Kucharzyk K."/>
            <person name="Murdoch R.W."/>
            <person name="Higgins S."/>
            <person name="Loffler F."/>
        </authorList>
    </citation>
    <scope>NUCLEOTIDE SEQUENCE</scope>
</reference>
<comment type="caution">
    <text evidence="2">The sequence shown here is derived from an EMBL/GenBank/DDBJ whole genome shotgun (WGS) entry which is preliminary data.</text>
</comment>